<organism evidence="2">
    <name type="scientific">metagenome</name>
    <dbReference type="NCBI Taxonomy" id="256318"/>
    <lineage>
        <taxon>unclassified sequences</taxon>
        <taxon>metagenomes</taxon>
    </lineage>
</organism>
<dbReference type="AlphaFoldDB" id="A0A2P2CAL9"/>
<dbReference type="EMBL" id="CZKB01000009">
    <property type="protein sequence ID" value="CUR59058.1"/>
    <property type="molecule type" value="Genomic_DNA"/>
</dbReference>
<proteinExistence type="predicted"/>
<evidence type="ECO:0000259" key="1">
    <source>
        <dbReference type="Pfam" id="PF18899"/>
    </source>
</evidence>
<gene>
    <name evidence="2" type="ORF">NOCA1170045</name>
</gene>
<sequence>MDAEVTAFFDGHPDGAAVAAAVGRAIEDIGRHTVRSSRSQVAFRRRRGFAFLWRPGQYVSSDVPAVVSIALAREVVSPRWKQVAHPAPHVWMHHLELQRPEDVDGEVRAWLREAYDAAG</sequence>
<reference evidence="2" key="1">
    <citation type="submission" date="2015-08" db="EMBL/GenBank/DDBJ databases">
        <authorList>
            <person name="Babu N.S."/>
            <person name="Beckwith C.J."/>
            <person name="Beseler K.G."/>
            <person name="Brison A."/>
            <person name="Carone J.V."/>
            <person name="Caskin T.P."/>
            <person name="Diamond M."/>
            <person name="Durham M.E."/>
            <person name="Foxe J.M."/>
            <person name="Go M."/>
            <person name="Henderson B.A."/>
            <person name="Jones I.B."/>
            <person name="McGettigan J.A."/>
            <person name="Micheletti S.J."/>
            <person name="Nasrallah M.E."/>
            <person name="Ortiz D."/>
            <person name="Piller C.R."/>
            <person name="Privatt S.R."/>
            <person name="Schneider S.L."/>
            <person name="Sharp S."/>
            <person name="Smith T.C."/>
            <person name="Stanton J.D."/>
            <person name="Ullery H.E."/>
            <person name="Wilson R.J."/>
            <person name="Serrano M.G."/>
            <person name="Buck G."/>
            <person name="Lee V."/>
            <person name="Wang Y."/>
            <person name="Carvalho R."/>
            <person name="Voegtly L."/>
            <person name="Shi R."/>
            <person name="Duckworth R."/>
            <person name="Johnson A."/>
            <person name="Loviza R."/>
            <person name="Walstead R."/>
            <person name="Shah Z."/>
            <person name="Kiflezghi M."/>
            <person name="Wade K."/>
            <person name="Ball S.L."/>
            <person name="Bradley K.W."/>
            <person name="Asai D.J."/>
            <person name="Bowman C.A."/>
            <person name="Russell D.A."/>
            <person name="Pope W.H."/>
            <person name="Jacobs-Sera D."/>
            <person name="Hendrix R.W."/>
            <person name="Hatfull G.F."/>
        </authorList>
    </citation>
    <scope>NUCLEOTIDE SEQUENCE</scope>
</reference>
<feature type="domain" description="DUF5655" evidence="1">
    <location>
        <begin position="9"/>
        <end position="116"/>
    </location>
</feature>
<name>A0A2P2CAL9_9ZZZZ</name>
<evidence type="ECO:0000313" key="2">
    <source>
        <dbReference type="EMBL" id="CUR59058.1"/>
    </source>
</evidence>
<dbReference type="InterPro" id="IPR043714">
    <property type="entry name" value="DUF5655"/>
</dbReference>
<dbReference type="Pfam" id="PF18899">
    <property type="entry name" value="DUF5655"/>
    <property type="match status" value="1"/>
</dbReference>
<protein>
    <recommendedName>
        <fullName evidence="1">DUF5655 domain-containing protein</fullName>
    </recommendedName>
</protein>
<accession>A0A2P2CAL9</accession>